<evidence type="ECO:0000259" key="1">
    <source>
        <dbReference type="PROSITE" id="PS51740"/>
    </source>
</evidence>
<dbReference type="Gene3D" id="3.40.1550.20">
    <property type="entry name" value="Transcriptional regulator MraZ domain"/>
    <property type="match status" value="1"/>
</dbReference>
<dbReference type="Pfam" id="PF02381">
    <property type="entry name" value="MraZ"/>
    <property type="match status" value="1"/>
</dbReference>
<comment type="caution">
    <text evidence="2">The sequence shown here is derived from an EMBL/GenBank/DDBJ whole genome shotgun (WGS) entry which is preliminary data.</text>
</comment>
<accession>L9WVU0</accession>
<evidence type="ECO:0000313" key="3">
    <source>
        <dbReference type="Proteomes" id="UP000011602"/>
    </source>
</evidence>
<organism evidence="2 3">
    <name type="scientific">Natronolimnohabitans innermongolicus JCM 12255</name>
    <dbReference type="NCBI Taxonomy" id="1227499"/>
    <lineage>
        <taxon>Archaea</taxon>
        <taxon>Methanobacteriati</taxon>
        <taxon>Methanobacteriota</taxon>
        <taxon>Stenosarchaea group</taxon>
        <taxon>Halobacteria</taxon>
        <taxon>Halobacteriales</taxon>
        <taxon>Natrialbaceae</taxon>
        <taxon>Natronolimnohabitans</taxon>
    </lineage>
</organism>
<dbReference type="AlphaFoldDB" id="L9WVU0"/>
<dbReference type="Proteomes" id="UP000011602">
    <property type="component" value="Unassembled WGS sequence"/>
</dbReference>
<dbReference type="InterPro" id="IPR020603">
    <property type="entry name" value="MraZ_dom"/>
</dbReference>
<proteinExistence type="predicted"/>
<dbReference type="PROSITE" id="PS51740">
    <property type="entry name" value="SPOVT_ABRB"/>
    <property type="match status" value="1"/>
</dbReference>
<dbReference type="STRING" id="1227499.C493_13898"/>
<dbReference type="InterPro" id="IPR007159">
    <property type="entry name" value="SpoVT-AbrB_dom"/>
</dbReference>
<keyword evidence="3" id="KW-1185">Reference proteome</keyword>
<feature type="domain" description="SpoVT-AbrB" evidence="1">
    <location>
        <begin position="22"/>
        <end position="68"/>
    </location>
</feature>
<evidence type="ECO:0000313" key="2">
    <source>
        <dbReference type="EMBL" id="ELY53614.1"/>
    </source>
</evidence>
<reference evidence="2 3" key="1">
    <citation type="journal article" date="2014" name="PLoS Genet.">
        <title>Phylogenetically driven sequencing of extremely halophilic archaea reveals strategies for static and dynamic osmo-response.</title>
        <authorList>
            <person name="Becker E.A."/>
            <person name="Seitzer P.M."/>
            <person name="Tritt A."/>
            <person name="Larsen D."/>
            <person name="Krusor M."/>
            <person name="Yao A.I."/>
            <person name="Wu D."/>
            <person name="Madern D."/>
            <person name="Eisen J.A."/>
            <person name="Darling A.E."/>
            <person name="Facciotti M.T."/>
        </authorList>
    </citation>
    <scope>NUCLEOTIDE SEQUENCE [LARGE SCALE GENOMIC DNA]</scope>
    <source>
        <strain evidence="2 3">JCM 12255</strain>
    </source>
</reference>
<dbReference type="InterPro" id="IPR038619">
    <property type="entry name" value="MraZ_sf"/>
</dbReference>
<dbReference type="eggNOG" id="arCOG00818">
    <property type="taxonomic scope" value="Archaea"/>
</dbReference>
<dbReference type="InterPro" id="IPR037914">
    <property type="entry name" value="SpoVT-AbrB_sf"/>
</dbReference>
<name>L9WVU0_9EURY</name>
<protein>
    <recommendedName>
        <fullName evidence="1">SpoVT-AbrB domain-containing protein</fullName>
    </recommendedName>
</protein>
<dbReference type="GO" id="GO:0003677">
    <property type="term" value="F:DNA binding"/>
    <property type="evidence" value="ECO:0007669"/>
    <property type="project" value="InterPro"/>
</dbReference>
<dbReference type="EMBL" id="AOHZ01000065">
    <property type="protein sequence ID" value="ELY53614.1"/>
    <property type="molecule type" value="Genomic_DNA"/>
</dbReference>
<dbReference type="SUPFAM" id="SSF89447">
    <property type="entry name" value="AbrB/MazE/MraZ-like"/>
    <property type="match status" value="1"/>
</dbReference>
<sequence>MFFGHDRSGFAVEFRSLESNVYGTVRIDARGRLMLPTALREDLQLEGETAVTVVRDGADIRLVRNPSELRTCSAEKSETERIENAFRDAGDATFRGR</sequence>
<gene>
    <name evidence="2" type="ORF">C493_13898</name>
</gene>